<name>A0A183MKP2_9TREM</name>
<dbReference type="AlphaFoldDB" id="A0A183MKP2"/>
<dbReference type="Proteomes" id="UP000050790">
    <property type="component" value="Unassembled WGS sequence"/>
</dbReference>
<dbReference type="GO" id="GO:0005811">
    <property type="term" value="C:lipid droplet"/>
    <property type="evidence" value="ECO:0007669"/>
    <property type="project" value="TreeGrafter"/>
</dbReference>
<keyword evidence="2" id="KW-0442">Lipid degradation</keyword>
<reference evidence="6" key="2">
    <citation type="submission" date="2023-11" db="UniProtKB">
        <authorList>
            <consortium name="WormBaseParasite"/>
        </authorList>
    </citation>
    <scope>IDENTIFICATION</scope>
</reference>
<evidence type="ECO:0000256" key="2">
    <source>
        <dbReference type="PROSITE-ProRule" id="PRU01161"/>
    </source>
</evidence>
<dbReference type="Proteomes" id="UP000277204">
    <property type="component" value="Unassembled WGS sequence"/>
</dbReference>
<dbReference type="InterPro" id="IPR016035">
    <property type="entry name" value="Acyl_Trfase/lysoPLipase"/>
</dbReference>
<organism evidence="4 5">
    <name type="scientific">Schistosoma margrebowiei</name>
    <dbReference type="NCBI Taxonomy" id="48269"/>
    <lineage>
        <taxon>Eukaryota</taxon>
        <taxon>Metazoa</taxon>
        <taxon>Spiralia</taxon>
        <taxon>Lophotrochozoa</taxon>
        <taxon>Platyhelminthes</taxon>
        <taxon>Trematoda</taxon>
        <taxon>Digenea</taxon>
        <taxon>Strigeidida</taxon>
        <taxon>Schistosomatoidea</taxon>
        <taxon>Schistosomatidae</taxon>
        <taxon>Schistosoma</taxon>
    </lineage>
</organism>
<evidence type="ECO:0000259" key="3">
    <source>
        <dbReference type="PROSITE" id="PS51635"/>
    </source>
</evidence>
<dbReference type="SUPFAM" id="SSF52151">
    <property type="entry name" value="FabD/lysophospholipase-like"/>
    <property type="match status" value="1"/>
</dbReference>
<gene>
    <name evidence="4" type="ORF">SMRZ_LOCUS16617</name>
</gene>
<dbReference type="GO" id="GO:0055088">
    <property type="term" value="P:lipid homeostasis"/>
    <property type="evidence" value="ECO:0007669"/>
    <property type="project" value="TreeGrafter"/>
</dbReference>
<protein>
    <submittedName>
        <fullName evidence="6">PNPLA domain-containing protein</fullName>
    </submittedName>
</protein>
<dbReference type="EMBL" id="UZAI01017183">
    <property type="protein sequence ID" value="VDP21504.1"/>
    <property type="molecule type" value="Genomic_DNA"/>
</dbReference>
<feature type="active site" description="Nucleophile" evidence="2">
    <location>
        <position position="61"/>
    </location>
</feature>
<dbReference type="Gene3D" id="3.40.1090.10">
    <property type="entry name" value="Cytosolic phospholipase A2 catalytic domain"/>
    <property type="match status" value="1"/>
</dbReference>
<dbReference type="GO" id="GO:0005737">
    <property type="term" value="C:cytoplasm"/>
    <property type="evidence" value="ECO:0007669"/>
    <property type="project" value="TreeGrafter"/>
</dbReference>
<accession>A0A183MKP2</accession>
<dbReference type="InterPro" id="IPR002641">
    <property type="entry name" value="PNPLA_dom"/>
</dbReference>
<dbReference type="OrthoDB" id="197155at2759"/>
<dbReference type="GO" id="GO:0019433">
    <property type="term" value="P:triglyceride catabolic process"/>
    <property type="evidence" value="ECO:0007669"/>
    <property type="project" value="TreeGrafter"/>
</dbReference>
<dbReference type="PROSITE" id="PS51635">
    <property type="entry name" value="PNPLA"/>
    <property type="match status" value="1"/>
</dbReference>
<evidence type="ECO:0000313" key="4">
    <source>
        <dbReference type="EMBL" id="VDP21504.1"/>
    </source>
</evidence>
<dbReference type="STRING" id="48269.A0A183MKP2"/>
<evidence type="ECO:0000256" key="1">
    <source>
        <dbReference type="ARBA" id="ARBA00023098"/>
    </source>
</evidence>
<dbReference type="GO" id="GO:0004806">
    <property type="term" value="F:triacylglycerol lipase activity"/>
    <property type="evidence" value="ECO:0007669"/>
    <property type="project" value="TreeGrafter"/>
</dbReference>
<keyword evidence="1 2" id="KW-0443">Lipid metabolism</keyword>
<proteinExistence type="predicted"/>
<feature type="short sequence motif" description="GXGXXG" evidence="2">
    <location>
        <begin position="29"/>
        <end position="34"/>
    </location>
</feature>
<dbReference type="PANTHER" id="PTHR12406">
    <property type="entry name" value="CALCIUM-INDEPENDENT PHOSPHOLIPASE A2 IPLA2 -RELATED"/>
    <property type="match status" value="1"/>
</dbReference>
<reference evidence="4 5" key="1">
    <citation type="submission" date="2018-11" db="EMBL/GenBank/DDBJ databases">
        <authorList>
            <consortium name="Pathogen Informatics"/>
        </authorList>
    </citation>
    <scope>NUCLEOTIDE SEQUENCE [LARGE SCALE GENOMIC DNA]</scope>
    <source>
        <strain evidence="4 5">Zambia</strain>
    </source>
</reference>
<feature type="short sequence motif" description="GXSXG" evidence="2">
    <location>
        <begin position="59"/>
        <end position="63"/>
    </location>
</feature>
<dbReference type="WBParaSite" id="SMRG1_50610.2">
    <property type="protein sequence ID" value="SMRG1_50610.2"/>
    <property type="gene ID" value="SMRG1_50610"/>
</dbReference>
<dbReference type="InterPro" id="IPR033562">
    <property type="entry name" value="PLPL"/>
</dbReference>
<feature type="active site" description="Proton acceptor" evidence="2">
    <location>
        <position position="192"/>
    </location>
</feature>
<dbReference type="Pfam" id="PF01734">
    <property type="entry name" value="Patatin"/>
    <property type="match status" value="1"/>
</dbReference>
<feature type="domain" description="PNPLA" evidence="3">
    <location>
        <begin position="25"/>
        <end position="205"/>
    </location>
</feature>
<evidence type="ECO:0000313" key="6">
    <source>
        <dbReference type="WBParaSite" id="SMRG1_50610.2"/>
    </source>
</evidence>
<sequence length="633" mass="70488">MYSVADIDLIEDRYYRDLPSSKHNLSFAGCGFLGLYHIGVCCCIKRFAPHLYQNKPVSGTSAGALAAACLVCDLDMGKLSCTQNLNQADVCIRHICKLIENTRRFTLGPFDPRYKISEYLKDGLSQILPPDAHVLCSDRLSISLTCFTTRKNIIVRKYKNRDEVIQALLCSAYIPIFSGFVPLTFRGQLVVDGGLSNNLLSINQQTIKVSPFAGDSDICPLESKWGPQYHRAQPQKYEDVLGSISLLNLSMSFNLTNIKRLVGMVWPMSPDQFVNLANQGYDDALRFLITRGFIACRIHQTPREFSNISRMKSRNSPRIRRLHSCDSLVSSKIHSDSDRNENRSSETCSVVQKIKSSKCIGSAPKKSIHGSGIGLNVAHCCACRNELYKAINSSFPSSLNSLIRDGTKISQSYLNCAQSHLWMYGSSLCSFSFKLFGFPLRLQIKFLIYVISRCVGALEQSHIGTYHLLSLLDLLKESQWYLETMNETEQTSTSTLNKSIGKTIPMSSDSDARKKCHRFSTNSHSVITMINSIFWKGADSLSGLILRLNSFELPTASDCGLDLLSYSLQKSIANPCLLPMDDLESDISHADRGCKTENDDSGICYTPSNSVLANKFLSADNVDIDSSTPYSEF</sequence>
<feature type="short sequence motif" description="DGA/G" evidence="2">
    <location>
        <begin position="192"/>
        <end position="194"/>
    </location>
</feature>
<keyword evidence="2" id="KW-0378">Hydrolase</keyword>
<dbReference type="PANTHER" id="PTHR12406:SF41">
    <property type="entry name" value="BRUMMER, ISOFORM B-RELATED"/>
    <property type="match status" value="1"/>
</dbReference>
<dbReference type="GO" id="GO:0016020">
    <property type="term" value="C:membrane"/>
    <property type="evidence" value="ECO:0007669"/>
    <property type="project" value="TreeGrafter"/>
</dbReference>
<evidence type="ECO:0000313" key="5">
    <source>
        <dbReference type="Proteomes" id="UP000277204"/>
    </source>
</evidence>
<keyword evidence="5" id="KW-1185">Reference proteome</keyword>